<dbReference type="InterPro" id="IPR027417">
    <property type="entry name" value="P-loop_NTPase"/>
</dbReference>
<feature type="transmembrane region" description="Helical" evidence="7">
    <location>
        <begin position="166"/>
        <end position="186"/>
    </location>
</feature>
<keyword evidence="4" id="KW-0067">ATP-binding</keyword>
<dbReference type="SMART" id="SM00382">
    <property type="entry name" value="AAA"/>
    <property type="match status" value="1"/>
</dbReference>
<dbReference type="InterPro" id="IPR003593">
    <property type="entry name" value="AAA+_ATPase"/>
</dbReference>
<evidence type="ECO:0000256" key="7">
    <source>
        <dbReference type="SAM" id="Phobius"/>
    </source>
</evidence>
<evidence type="ECO:0000259" key="9">
    <source>
        <dbReference type="PROSITE" id="PS50929"/>
    </source>
</evidence>
<dbReference type="Pfam" id="PF00664">
    <property type="entry name" value="ABC_membrane"/>
    <property type="match status" value="1"/>
</dbReference>
<evidence type="ECO:0000256" key="1">
    <source>
        <dbReference type="ARBA" id="ARBA00004651"/>
    </source>
</evidence>
<feature type="transmembrane region" description="Helical" evidence="7">
    <location>
        <begin position="56"/>
        <end position="73"/>
    </location>
</feature>
<name>A0A1H0PEB7_STREI</name>
<sequence length="478" mass="55032">MTLLKYNKEFDNHYSNYLFEKLLNKPLLYYRNHTNGSISEKINFKTTLRDSISQKLIPSIISIFSGVIIFTYLMTVSKYLTLILFFMILMYGFFSAVLCKKQIEVNQSYVQSLIDFNSELQGDLDIVDYIKLTRQEKVVQSHLERYNSNLTRQYSKVLKVDNKVQLVGTIFNFVSLSMVVIFAIYYNHFFNISFADLVLYQTSISILIASIEQIKNSLFEMSRLKVYAEKQGDLLKSVPKIKVSEKNNSEYLIEAKQLNFSYDFNNLYQPINLTIKRGEKVAIVGKSGSGKSTLILLLAGMLRYSGELYYGDSNLTNKLGVVLQNMPLKKGSILDNLEYDGENYDYLKQVLKDTSAESVIDKLPNKLHSKLLKQGKNLSGGQVQKILIARSLLKGKSLIIWDEAFSNLDEVSKNKIYTNILQSEKYSDKTMLIVSHHLDIVHYVDKVIFVNNETGEVIKSTHEELLEKSQPYREFILN</sequence>
<dbReference type="InterPro" id="IPR036640">
    <property type="entry name" value="ABC1_TM_sf"/>
</dbReference>
<dbReference type="PANTHER" id="PTHR24221">
    <property type="entry name" value="ATP-BINDING CASSETTE SUB-FAMILY B"/>
    <property type="match status" value="1"/>
</dbReference>
<dbReference type="PANTHER" id="PTHR24221:SF503">
    <property type="entry name" value="MITOCHONDRIAL POTASSIUM CHANNEL ATP-BINDING SUBUNIT"/>
    <property type="match status" value="1"/>
</dbReference>
<evidence type="ECO:0000313" key="10">
    <source>
        <dbReference type="EMBL" id="SDP02989.1"/>
    </source>
</evidence>
<evidence type="ECO:0000259" key="8">
    <source>
        <dbReference type="PROSITE" id="PS50893"/>
    </source>
</evidence>
<dbReference type="Proteomes" id="UP000183816">
    <property type="component" value="Unassembled WGS sequence"/>
</dbReference>
<feature type="domain" description="ABC transmembrane type-1" evidence="9">
    <location>
        <begin position="18"/>
        <end position="214"/>
    </location>
</feature>
<gene>
    <name evidence="10" type="ORF">SAMN05216347_104109</name>
</gene>
<evidence type="ECO:0000256" key="3">
    <source>
        <dbReference type="ARBA" id="ARBA00022741"/>
    </source>
</evidence>
<accession>A0A1H0PEB7</accession>
<dbReference type="Gene3D" id="1.20.1560.10">
    <property type="entry name" value="ABC transporter type 1, transmembrane domain"/>
    <property type="match status" value="1"/>
</dbReference>
<dbReference type="InterPro" id="IPR003439">
    <property type="entry name" value="ABC_transporter-like_ATP-bd"/>
</dbReference>
<dbReference type="PROSITE" id="PS50929">
    <property type="entry name" value="ABC_TM1F"/>
    <property type="match status" value="1"/>
</dbReference>
<dbReference type="InterPro" id="IPR011527">
    <property type="entry name" value="ABC1_TM_dom"/>
</dbReference>
<proteinExistence type="predicted"/>
<keyword evidence="5 7" id="KW-1133">Transmembrane helix</keyword>
<evidence type="ECO:0000313" key="11">
    <source>
        <dbReference type="Proteomes" id="UP000183816"/>
    </source>
</evidence>
<dbReference type="SUPFAM" id="SSF90123">
    <property type="entry name" value="ABC transporter transmembrane region"/>
    <property type="match status" value="1"/>
</dbReference>
<comment type="subcellular location">
    <subcellularLocation>
        <location evidence="1">Cell membrane</location>
        <topology evidence="1">Multi-pass membrane protein</topology>
    </subcellularLocation>
</comment>
<dbReference type="EMBL" id="FNJK01000004">
    <property type="protein sequence ID" value="SDP02989.1"/>
    <property type="molecule type" value="Genomic_DNA"/>
</dbReference>
<dbReference type="Gene3D" id="3.40.50.300">
    <property type="entry name" value="P-loop containing nucleotide triphosphate hydrolases"/>
    <property type="match status" value="1"/>
</dbReference>
<feature type="transmembrane region" description="Helical" evidence="7">
    <location>
        <begin position="79"/>
        <end position="99"/>
    </location>
</feature>
<evidence type="ECO:0000256" key="5">
    <source>
        <dbReference type="ARBA" id="ARBA00022989"/>
    </source>
</evidence>
<protein>
    <submittedName>
        <fullName evidence="10">ABC transporter transmembrane region</fullName>
    </submittedName>
</protein>
<keyword evidence="2 7" id="KW-0812">Transmembrane</keyword>
<dbReference type="AlphaFoldDB" id="A0A1H0PEB7"/>
<dbReference type="Pfam" id="PF00005">
    <property type="entry name" value="ABC_tran"/>
    <property type="match status" value="1"/>
</dbReference>
<dbReference type="GO" id="GO:0005524">
    <property type="term" value="F:ATP binding"/>
    <property type="evidence" value="ECO:0007669"/>
    <property type="project" value="UniProtKB-KW"/>
</dbReference>
<dbReference type="GO" id="GO:0005886">
    <property type="term" value="C:plasma membrane"/>
    <property type="evidence" value="ECO:0007669"/>
    <property type="project" value="UniProtKB-SubCell"/>
</dbReference>
<dbReference type="InterPro" id="IPR039421">
    <property type="entry name" value="Type_1_exporter"/>
</dbReference>
<dbReference type="PROSITE" id="PS50893">
    <property type="entry name" value="ABC_TRANSPORTER_2"/>
    <property type="match status" value="1"/>
</dbReference>
<dbReference type="GO" id="GO:0140359">
    <property type="term" value="F:ABC-type transporter activity"/>
    <property type="evidence" value="ECO:0007669"/>
    <property type="project" value="InterPro"/>
</dbReference>
<reference evidence="10 11" key="1">
    <citation type="submission" date="2016-10" db="EMBL/GenBank/DDBJ databases">
        <authorList>
            <person name="de Groot N.N."/>
        </authorList>
    </citation>
    <scope>NUCLEOTIDE SEQUENCE [LARGE SCALE GENOMIC DNA]</scope>
    <source>
        <strain evidence="10 11">Sb04</strain>
    </source>
</reference>
<evidence type="ECO:0000256" key="6">
    <source>
        <dbReference type="ARBA" id="ARBA00023136"/>
    </source>
</evidence>
<dbReference type="GO" id="GO:0016887">
    <property type="term" value="F:ATP hydrolysis activity"/>
    <property type="evidence" value="ECO:0007669"/>
    <property type="project" value="InterPro"/>
</dbReference>
<keyword evidence="3" id="KW-0547">Nucleotide-binding</keyword>
<evidence type="ECO:0000256" key="4">
    <source>
        <dbReference type="ARBA" id="ARBA00022840"/>
    </source>
</evidence>
<organism evidence="10 11">
    <name type="scientific">Streptococcus equinus</name>
    <name type="common">Streptococcus bovis</name>
    <dbReference type="NCBI Taxonomy" id="1335"/>
    <lineage>
        <taxon>Bacteria</taxon>
        <taxon>Bacillati</taxon>
        <taxon>Bacillota</taxon>
        <taxon>Bacilli</taxon>
        <taxon>Lactobacillales</taxon>
        <taxon>Streptococcaceae</taxon>
        <taxon>Streptococcus</taxon>
    </lineage>
</organism>
<dbReference type="SUPFAM" id="SSF52540">
    <property type="entry name" value="P-loop containing nucleoside triphosphate hydrolases"/>
    <property type="match status" value="1"/>
</dbReference>
<evidence type="ECO:0000256" key="2">
    <source>
        <dbReference type="ARBA" id="ARBA00022692"/>
    </source>
</evidence>
<keyword evidence="6 7" id="KW-0472">Membrane</keyword>
<feature type="domain" description="ABC transporter" evidence="8">
    <location>
        <begin position="253"/>
        <end position="477"/>
    </location>
</feature>